<evidence type="ECO:0000259" key="1">
    <source>
        <dbReference type="Pfam" id="PF01936"/>
    </source>
</evidence>
<dbReference type="Pfam" id="PF01936">
    <property type="entry name" value="NYN"/>
    <property type="match status" value="1"/>
</dbReference>
<reference evidence="2 3" key="1">
    <citation type="submission" date="2017-09" db="EMBL/GenBank/DDBJ databases">
        <title>Depth-based differentiation of microbial function through sediment-hosted aquifers and enrichment of novel symbionts in the deep terrestrial subsurface.</title>
        <authorList>
            <person name="Probst A.J."/>
            <person name="Ladd B."/>
            <person name="Jarett J.K."/>
            <person name="Geller-Mcgrath D.E."/>
            <person name="Sieber C.M."/>
            <person name="Emerson J.B."/>
            <person name="Anantharaman K."/>
            <person name="Thomas B.C."/>
            <person name="Malmstrom R."/>
            <person name="Stieglmeier M."/>
            <person name="Klingl A."/>
            <person name="Woyke T."/>
            <person name="Ryan C.M."/>
            <person name="Banfield J.F."/>
        </authorList>
    </citation>
    <scope>NUCLEOTIDE SEQUENCE [LARGE SCALE GENOMIC DNA]</scope>
    <source>
        <strain evidence="2">CG23_combo_of_CG06-09_8_20_14_all_41_10</strain>
    </source>
</reference>
<evidence type="ECO:0000313" key="3">
    <source>
        <dbReference type="Proteomes" id="UP000231292"/>
    </source>
</evidence>
<protein>
    <recommendedName>
        <fullName evidence="1">NYN domain-containing protein</fullName>
    </recommendedName>
</protein>
<dbReference type="GO" id="GO:0004540">
    <property type="term" value="F:RNA nuclease activity"/>
    <property type="evidence" value="ECO:0007669"/>
    <property type="project" value="InterPro"/>
</dbReference>
<organism evidence="2 3">
    <name type="scientific">Candidatus Sherwoodlollariibacterium unditelluris</name>
    <dbReference type="NCBI Taxonomy" id="1974757"/>
    <lineage>
        <taxon>Bacteria</taxon>
        <taxon>Pseudomonadati</taxon>
        <taxon>Candidatus Omnitrophota</taxon>
        <taxon>Candidatus Sherwoodlollariibacterium</taxon>
    </lineage>
</organism>
<dbReference type="InterPro" id="IPR021139">
    <property type="entry name" value="NYN"/>
</dbReference>
<proteinExistence type="predicted"/>
<dbReference type="Gene3D" id="3.40.50.1010">
    <property type="entry name" value="5'-nuclease"/>
    <property type="match status" value="1"/>
</dbReference>
<dbReference type="Proteomes" id="UP000231292">
    <property type="component" value="Unassembled WGS sequence"/>
</dbReference>
<name>A0A2G9YK88_9BACT</name>
<gene>
    <name evidence="2" type="ORF">COX41_05530</name>
</gene>
<dbReference type="EMBL" id="PCRK01000141">
    <property type="protein sequence ID" value="PIP18941.1"/>
    <property type="molecule type" value="Genomic_DNA"/>
</dbReference>
<dbReference type="PANTHER" id="PTHR35458:SF8">
    <property type="entry name" value="SLR0650 PROTEIN"/>
    <property type="match status" value="1"/>
</dbReference>
<comment type="caution">
    <text evidence="2">The sequence shown here is derived from an EMBL/GenBank/DDBJ whole genome shotgun (WGS) entry which is preliminary data.</text>
</comment>
<dbReference type="PANTHER" id="PTHR35458">
    <property type="entry name" value="SLR0755 PROTEIN"/>
    <property type="match status" value="1"/>
</dbReference>
<accession>A0A2G9YK88</accession>
<sequence>MKHLEFINLLNTNKETSVIAYLDLSNMFHWQDTLKWQFSIYRIIKQLLSVKQVKEVRVYYGLNEREMEKSQRFHQRIRESGAVLISKPVKWIKKEVDKSLFVKSFTLNRLDQNAHSKLDEFINYLQEQKLSIEEPKCNFDVEMALDMLDAVDKVSGILLFSGDSDLHEPLARLKLKGKNIYVFGVRGQVARELWSSCAKYVNFGKWYEGPRKRKSRPQGSGPRV</sequence>
<dbReference type="AlphaFoldDB" id="A0A2G9YK88"/>
<feature type="domain" description="NYN" evidence="1">
    <location>
        <begin position="116"/>
        <end position="201"/>
    </location>
</feature>
<dbReference type="InterPro" id="IPR047140">
    <property type="entry name" value="LabA"/>
</dbReference>
<evidence type="ECO:0000313" key="2">
    <source>
        <dbReference type="EMBL" id="PIP18941.1"/>
    </source>
</evidence>